<dbReference type="SUPFAM" id="SSF53756">
    <property type="entry name" value="UDP-Glycosyltransferase/glycogen phosphorylase"/>
    <property type="match status" value="1"/>
</dbReference>
<dbReference type="InterPro" id="IPR050194">
    <property type="entry name" value="Glycosyltransferase_grp1"/>
</dbReference>
<dbReference type="STRING" id="880074.BARVI_00435"/>
<dbReference type="CDD" id="cd03801">
    <property type="entry name" value="GT4_PimA-like"/>
    <property type="match status" value="1"/>
</dbReference>
<dbReference type="RefSeq" id="WP_025277317.1">
    <property type="nucleotide sequence ID" value="NZ_CP007034.1"/>
</dbReference>
<evidence type="ECO:0000259" key="1">
    <source>
        <dbReference type="Pfam" id="PF00534"/>
    </source>
</evidence>
<dbReference type="PATRIC" id="fig|880074.11.peg.90"/>
<dbReference type="InterPro" id="IPR001296">
    <property type="entry name" value="Glyco_trans_1"/>
</dbReference>
<keyword evidence="4" id="KW-1185">Reference proteome</keyword>
<keyword evidence="3" id="KW-0328">Glycosyltransferase</keyword>
<dbReference type="InterPro" id="IPR028098">
    <property type="entry name" value="Glyco_trans_4-like_N"/>
</dbReference>
<gene>
    <name evidence="3" type="ORF">BARVI_00435</name>
</gene>
<dbReference type="Proteomes" id="UP000018901">
    <property type="component" value="Chromosome"/>
</dbReference>
<dbReference type="eggNOG" id="COG0438">
    <property type="taxonomic scope" value="Bacteria"/>
</dbReference>
<keyword evidence="3" id="KW-0808">Transferase</keyword>
<accession>W0ER25</accession>
<dbReference type="KEGG" id="bvs:BARVI_00435"/>
<dbReference type="OrthoDB" id="1096251at2"/>
<reference evidence="3 4" key="1">
    <citation type="submission" date="2013-12" db="EMBL/GenBank/DDBJ databases">
        <authorList>
            <consortium name="DOE Joint Genome Institute"/>
            <person name="Eisen J."/>
            <person name="Huntemann M."/>
            <person name="Han J."/>
            <person name="Chen A."/>
            <person name="Kyrpides N."/>
            <person name="Mavromatis K."/>
            <person name="Markowitz V."/>
            <person name="Palaniappan K."/>
            <person name="Ivanova N."/>
            <person name="Schaumberg A."/>
            <person name="Pati A."/>
            <person name="Liolios K."/>
            <person name="Nordberg H.P."/>
            <person name="Cantor M.N."/>
            <person name="Hua S.X."/>
            <person name="Woyke T."/>
        </authorList>
    </citation>
    <scope>NUCLEOTIDE SEQUENCE [LARGE SCALE GENOMIC DNA]</scope>
    <source>
        <strain evidence="4">DSM 18177</strain>
    </source>
</reference>
<evidence type="ECO:0000313" key="4">
    <source>
        <dbReference type="Proteomes" id="UP000018901"/>
    </source>
</evidence>
<dbReference type="PANTHER" id="PTHR45947:SF13">
    <property type="entry name" value="TRANSFERASE"/>
    <property type="match status" value="1"/>
</dbReference>
<dbReference type="Gene3D" id="3.40.50.2000">
    <property type="entry name" value="Glycogen Phosphorylase B"/>
    <property type="match status" value="2"/>
</dbReference>
<dbReference type="GeneID" id="90527947"/>
<dbReference type="PANTHER" id="PTHR45947">
    <property type="entry name" value="SULFOQUINOVOSYL TRANSFERASE SQD2"/>
    <property type="match status" value="1"/>
</dbReference>
<feature type="domain" description="Glycosyltransferase subfamily 4-like N-terminal" evidence="2">
    <location>
        <begin position="14"/>
        <end position="201"/>
    </location>
</feature>
<evidence type="ECO:0000313" key="3">
    <source>
        <dbReference type="EMBL" id="AHF11571.1"/>
    </source>
</evidence>
<organism evidence="3 4">
    <name type="scientific">Barnesiella viscericola DSM 18177</name>
    <dbReference type="NCBI Taxonomy" id="880074"/>
    <lineage>
        <taxon>Bacteria</taxon>
        <taxon>Pseudomonadati</taxon>
        <taxon>Bacteroidota</taxon>
        <taxon>Bacteroidia</taxon>
        <taxon>Bacteroidales</taxon>
        <taxon>Barnesiellaceae</taxon>
        <taxon>Barnesiella</taxon>
    </lineage>
</organism>
<protein>
    <submittedName>
        <fullName evidence="3">Lipopolysaccharide N-acetylglucosaminyltransferase</fullName>
    </submittedName>
</protein>
<name>W0ER25_9BACT</name>
<dbReference type="Pfam" id="PF00534">
    <property type="entry name" value="Glycos_transf_1"/>
    <property type="match status" value="1"/>
</dbReference>
<sequence>MKILLVHNNYGKYSGEETVVDKMATMLTAHGHEVAFYRRTTEGVRESTVGKVEGFLSGIYSLSGVRGMREILHRERPDVVNVHNLYPFISPAALFECKKAGVPVVMTVHNFRLICPTGLFMRDGMPCETCLERGNEWSCIRYNCEHSRLKSLGYTLRNVYARWTGAYRKNVDAYACITDFQRQKLIAAGYDAQKMQVIPNFLTIPQSYQSGGGKYVAFCGRISREKGVDLILEVARRNPHIPFKLAGEIRDKELVKQTPDNCELVGYLSGDTLSQFYQEAAFFVMASRWYEGFPMAILEAACYGKPTIGSAHGGFTEIIGAGESAIGRLFIPNNIDDLEQQVVSLWHAPDEIARLGHMAFDKLQREYSSEVIYKKWNNLFQNLIYGRNKSKTKR</sequence>
<proteinExistence type="predicted"/>
<dbReference type="EMBL" id="CP007034">
    <property type="protein sequence ID" value="AHF11571.1"/>
    <property type="molecule type" value="Genomic_DNA"/>
</dbReference>
<feature type="domain" description="Glycosyl transferase family 1" evidence="1">
    <location>
        <begin position="211"/>
        <end position="355"/>
    </location>
</feature>
<dbReference type="Pfam" id="PF13439">
    <property type="entry name" value="Glyco_transf_4"/>
    <property type="match status" value="1"/>
</dbReference>
<dbReference type="HOGENOM" id="CLU_009583_35_0_10"/>
<evidence type="ECO:0000259" key="2">
    <source>
        <dbReference type="Pfam" id="PF13439"/>
    </source>
</evidence>
<dbReference type="GO" id="GO:0016757">
    <property type="term" value="F:glycosyltransferase activity"/>
    <property type="evidence" value="ECO:0007669"/>
    <property type="project" value="UniProtKB-KW"/>
</dbReference>
<dbReference type="AlphaFoldDB" id="W0ER25"/>